<proteinExistence type="predicted"/>
<dbReference type="Proteomes" id="UP001304534">
    <property type="component" value="Chromosome"/>
</dbReference>
<dbReference type="RefSeq" id="WP_316689926.1">
    <property type="nucleotide sequence ID" value="NZ_CP103837.1"/>
</dbReference>
<keyword evidence="1" id="KW-0472">Membrane</keyword>
<accession>A0ABZ0DF49</accession>
<keyword evidence="1" id="KW-1133">Transmembrane helix</keyword>
<evidence type="ECO:0000313" key="2">
    <source>
        <dbReference type="EMBL" id="WOB26689.1"/>
    </source>
</evidence>
<dbReference type="GeneID" id="95582469"/>
<keyword evidence="3" id="KW-1185">Reference proteome</keyword>
<name>A0ABZ0DF49_9XANT</name>
<gene>
    <name evidence="2" type="ORF">NYR99_01325</name>
</gene>
<evidence type="ECO:0000313" key="3">
    <source>
        <dbReference type="Proteomes" id="UP001304534"/>
    </source>
</evidence>
<feature type="transmembrane region" description="Helical" evidence="1">
    <location>
        <begin position="14"/>
        <end position="33"/>
    </location>
</feature>
<sequence>MGDLLAGLSDLRPLTIGIALSSFLTGALSGAFLQHRASAKRASDIFRLALLEAFSGMYPTPSNWPSNVDARLRSVYPKLEQAVEAFRPHLSLWRRLSFNHAWFLYRLGEDGREIDFQVYHQYMEFMEAGQPSIDPKKIFMTNVSRLLAFAAKA</sequence>
<evidence type="ECO:0000256" key="1">
    <source>
        <dbReference type="SAM" id="Phobius"/>
    </source>
</evidence>
<reference evidence="2 3" key="1">
    <citation type="submission" date="2022-08" db="EMBL/GenBank/DDBJ databases">
        <title>Whole genome sequencing-based tracing of a 2022 introduction and outbreak of Xanthomonas hortorum pv. pelargonii.</title>
        <authorList>
            <person name="Iruegas-Bocardo F."/>
            <person name="Weisberg A.K."/>
            <person name="Riutta E.R."/>
            <person name="Kilday K."/>
            <person name="Bonkowski J.C."/>
            <person name="Creswell T."/>
            <person name="Daughtrey M.L."/>
            <person name="Rane K."/>
            <person name="Grunwald N.J."/>
            <person name="Chang J.H."/>
            <person name="Putnam M.L."/>
        </authorList>
    </citation>
    <scope>NUCLEOTIDE SEQUENCE [LARGE SCALE GENOMIC DNA]</scope>
    <source>
        <strain evidence="2 3">22-325</strain>
    </source>
</reference>
<organism evidence="2 3">
    <name type="scientific">Xanthomonas dyei</name>
    <dbReference type="NCBI Taxonomy" id="743699"/>
    <lineage>
        <taxon>Bacteria</taxon>
        <taxon>Pseudomonadati</taxon>
        <taxon>Pseudomonadota</taxon>
        <taxon>Gammaproteobacteria</taxon>
        <taxon>Lysobacterales</taxon>
        <taxon>Lysobacteraceae</taxon>
        <taxon>Xanthomonas</taxon>
    </lineage>
</organism>
<dbReference type="EMBL" id="CP103840">
    <property type="protein sequence ID" value="WOB26689.1"/>
    <property type="molecule type" value="Genomic_DNA"/>
</dbReference>
<keyword evidence="1" id="KW-0812">Transmembrane</keyword>
<protein>
    <submittedName>
        <fullName evidence="2">Uncharacterized protein</fullName>
    </submittedName>
</protein>